<keyword evidence="2" id="KW-1185">Reference proteome</keyword>
<sequence length="158" mass="17213">MVQSQREIVLAFMEQYPELAQKASELQHGLTLAGRTGGKKKCTKPATMPFSKLKGERPNGMGNSSFDIGICVSRCTEGGRAPGFRGRILRVTGTSRVGGLQVGTLYQEILRRIVQLMSSIVVLAHKEAAARERAAAQEGIMSELHSLAQTMALQQERN</sequence>
<organism evidence="1 2">
    <name type="scientific">Hyalomma asiaticum</name>
    <name type="common">Tick</name>
    <dbReference type="NCBI Taxonomy" id="266040"/>
    <lineage>
        <taxon>Eukaryota</taxon>
        <taxon>Metazoa</taxon>
        <taxon>Ecdysozoa</taxon>
        <taxon>Arthropoda</taxon>
        <taxon>Chelicerata</taxon>
        <taxon>Arachnida</taxon>
        <taxon>Acari</taxon>
        <taxon>Parasitiformes</taxon>
        <taxon>Ixodida</taxon>
        <taxon>Ixodoidea</taxon>
        <taxon>Ixodidae</taxon>
        <taxon>Hyalomminae</taxon>
        <taxon>Hyalomma</taxon>
    </lineage>
</organism>
<proteinExistence type="predicted"/>
<protein>
    <submittedName>
        <fullName evidence="1">Uncharacterized protein</fullName>
    </submittedName>
</protein>
<gene>
    <name evidence="1" type="ORF">HPB50_015901</name>
</gene>
<evidence type="ECO:0000313" key="2">
    <source>
        <dbReference type="Proteomes" id="UP000821845"/>
    </source>
</evidence>
<evidence type="ECO:0000313" key="1">
    <source>
        <dbReference type="EMBL" id="KAH6928429.1"/>
    </source>
</evidence>
<dbReference type="Proteomes" id="UP000821845">
    <property type="component" value="Chromosome 6"/>
</dbReference>
<name>A0ACB7S3X3_HYAAI</name>
<reference evidence="1" key="1">
    <citation type="submission" date="2020-05" db="EMBL/GenBank/DDBJ databases">
        <title>Large-scale comparative analyses of tick genomes elucidate their genetic diversity and vector capacities.</title>
        <authorList>
            <person name="Jia N."/>
            <person name="Wang J."/>
            <person name="Shi W."/>
            <person name="Du L."/>
            <person name="Sun Y."/>
            <person name="Zhan W."/>
            <person name="Jiang J."/>
            <person name="Wang Q."/>
            <person name="Zhang B."/>
            <person name="Ji P."/>
            <person name="Sakyi L.B."/>
            <person name="Cui X."/>
            <person name="Yuan T."/>
            <person name="Jiang B."/>
            <person name="Yang W."/>
            <person name="Lam T.T.-Y."/>
            <person name="Chang Q."/>
            <person name="Ding S."/>
            <person name="Wang X."/>
            <person name="Zhu J."/>
            <person name="Ruan X."/>
            <person name="Zhao L."/>
            <person name="Wei J."/>
            <person name="Que T."/>
            <person name="Du C."/>
            <person name="Cheng J."/>
            <person name="Dai P."/>
            <person name="Han X."/>
            <person name="Huang E."/>
            <person name="Gao Y."/>
            <person name="Liu J."/>
            <person name="Shao H."/>
            <person name="Ye R."/>
            <person name="Li L."/>
            <person name="Wei W."/>
            <person name="Wang X."/>
            <person name="Wang C."/>
            <person name="Yang T."/>
            <person name="Huo Q."/>
            <person name="Li W."/>
            <person name="Guo W."/>
            <person name="Chen H."/>
            <person name="Zhou L."/>
            <person name="Ni X."/>
            <person name="Tian J."/>
            <person name="Zhou Y."/>
            <person name="Sheng Y."/>
            <person name="Liu T."/>
            <person name="Pan Y."/>
            <person name="Xia L."/>
            <person name="Li J."/>
            <person name="Zhao F."/>
            <person name="Cao W."/>
        </authorList>
    </citation>
    <scope>NUCLEOTIDE SEQUENCE</scope>
    <source>
        <strain evidence="1">Hyas-2018</strain>
    </source>
</reference>
<dbReference type="EMBL" id="CM023486">
    <property type="protein sequence ID" value="KAH6928429.1"/>
    <property type="molecule type" value="Genomic_DNA"/>
</dbReference>
<comment type="caution">
    <text evidence="1">The sequence shown here is derived from an EMBL/GenBank/DDBJ whole genome shotgun (WGS) entry which is preliminary data.</text>
</comment>
<accession>A0ACB7S3X3</accession>